<gene>
    <name evidence="1" type="ORF">A0H81_08235</name>
</gene>
<evidence type="ECO:0000313" key="1">
    <source>
        <dbReference type="EMBL" id="OBZ71765.1"/>
    </source>
</evidence>
<organism evidence="1 2">
    <name type="scientific">Grifola frondosa</name>
    <name type="common">Maitake</name>
    <name type="synonym">Polyporus frondosus</name>
    <dbReference type="NCBI Taxonomy" id="5627"/>
    <lineage>
        <taxon>Eukaryota</taxon>
        <taxon>Fungi</taxon>
        <taxon>Dikarya</taxon>
        <taxon>Basidiomycota</taxon>
        <taxon>Agaricomycotina</taxon>
        <taxon>Agaricomycetes</taxon>
        <taxon>Polyporales</taxon>
        <taxon>Grifolaceae</taxon>
        <taxon>Grifola</taxon>
    </lineage>
</organism>
<dbReference type="OrthoDB" id="2752979at2759"/>
<reference evidence="1 2" key="1">
    <citation type="submission" date="2016-03" db="EMBL/GenBank/DDBJ databases">
        <title>Whole genome sequencing of Grifola frondosa 9006-11.</title>
        <authorList>
            <person name="Min B."/>
            <person name="Park H."/>
            <person name="Kim J.-G."/>
            <person name="Cho H."/>
            <person name="Oh Y.-L."/>
            <person name="Kong W.-S."/>
            <person name="Choi I.-G."/>
        </authorList>
    </citation>
    <scope>NUCLEOTIDE SEQUENCE [LARGE SCALE GENOMIC DNA]</scope>
    <source>
        <strain evidence="1 2">9006-11</strain>
    </source>
</reference>
<dbReference type="AlphaFoldDB" id="A0A1C7M4A9"/>
<sequence>MSRHPRPESGLTVHHPEYWAVTKNLRAISERTLKPDVNWSKQTYAARGAFLREVFKVYPEFKQPKGSWPQVYAMRLLSTQVVQARRRQAAAVAQQPAEERKRRVLEAKRTRPKVFVEVPPRRYNTRATRAHTVISISSDGTSLQTLTGATTPTVSDESRIEELLGSIDSTLRYLAPRFVEAGISDRTRLLCLGKWPKAQVEDLLKTVVQLSAYEYRAVCMGLAELLKNSAV</sequence>
<accession>A0A1C7M4A9</accession>
<evidence type="ECO:0000313" key="2">
    <source>
        <dbReference type="Proteomes" id="UP000092993"/>
    </source>
</evidence>
<name>A0A1C7M4A9_GRIFR</name>
<dbReference type="Proteomes" id="UP000092993">
    <property type="component" value="Unassembled WGS sequence"/>
</dbReference>
<dbReference type="EMBL" id="LUGG01000010">
    <property type="protein sequence ID" value="OBZ71765.1"/>
    <property type="molecule type" value="Genomic_DNA"/>
</dbReference>
<proteinExistence type="predicted"/>
<comment type="caution">
    <text evidence="1">The sequence shown here is derived from an EMBL/GenBank/DDBJ whole genome shotgun (WGS) entry which is preliminary data.</text>
</comment>
<protein>
    <submittedName>
        <fullName evidence="1">Uncharacterized protein</fullName>
    </submittedName>
</protein>
<keyword evidence="2" id="KW-1185">Reference proteome</keyword>